<sequence>MLRQLRALGTGKGELTGRQQQLHSERQQRQGRGLQGAAGVEGNPEVSELLCDLGSDCSDCGPWVGTVPEGWGEHGGPVAWARAAHNASLFVRRTATPRPFLAAIAHHKADPDVSAMLWHYGAMEGGVTRIMHQVLDGQCDPGGGQRRRLVVDVGASFGYYTVQAALYGCRVVAFEPVPKFRALLEWTVHAAGVAALVDVLPLALGEAEGPLQLRLPRDGVYWGLASVNGVNLMPNEVMGSITVNGTTLDSWEVWAPPDAKPADVLLLKMDLEGWEAPVLRGGSKLLAHVVDNVLLEYSPGIYERLNMTHLAPQRALPSSLLSLATTGFALAHLPLFSFAAPWPPLKIDPAQPLPPFEEVTAAALQHDLEALDYREVQGGAGRGEGFTQSVGKLGWARELRMEVSPGGCPLPPELLERFPVWRHCREWTYGTHPKGFRSAFGFNTNLWASRRASEAAKRHMRLQGSATLFDEGQDMKVWTSLRRPGAALGLVNCTAIGSGHLQLFRCPCPPEAPAACMQERDLVARLADEGRMPFTLPISADGKTARAA</sequence>
<dbReference type="EMBL" id="LSYV01000008">
    <property type="protein sequence ID" value="KXZ53120.1"/>
    <property type="molecule type" value="Genomic_DNA"/>
</dbReference>
<protein>
    <recommendedName>
        <fullName evidence="2">Methyltransferase FkbM domain-containing protein</fullName>
    </recommendedName>
</protein>
<dbReference type="Gene3D" id="3.40.50.150">
    <property type="entry name" value="Vaccinia Virus protein VP39"/>
    <property type="match status" value="1"/>
</dbReference>
<evidence type="ECO:0000256" key="1">
    <source>
        <dbReference type="SAM" id="MobiDB-lite"/>
    </source>
</evidence>
<accession>A0A150GUW6</accession>
<comment type="caution">
    <text evidence="3">The sequence shown here is derived from an EMBL/GenBank/DDBJ whole genome shotgun (WGS) entry which is preliminary data.</text>
</comment>
<dbReference type="NCBIfam" id="TIGR01444">
    <property type="entry name" value="fkbM_fam"/>
    <property type="match status" value="1"/>
</dbReference>
<keyword evidence="4" id="KW-1185">Reference proteome</keyword>
<proteinExistence type="predicted"/>
<evidence type="ECO:0000313" key="3">
    <source>
        <dbReference type="EMBL" id="KXZ53120.1"/>
    </source>
</evidence>
<dbReference type="Proteomes" id="UP000075714">
    <property type="component" value="Unassembled WGS sequence"/>
</dbReference>
<feature type="domain" description="Methyltransferase FkbM" evidence="2">
    <location>
        <begin position="152"/>
        <end position="303"/>
    </location>
</feature>
<dbReference type="Pfam" id="PF05050">
    <property type="entry name" value="Methyltransf_21"/>
    <property type="match status" value="1"/>
</dbReference>
<organism evidence="3 4">
    <name type="scientific">Gonium pectorale</name>
    <name type="common">Green alga</name>
    <dbReference type="NCBI Taxonomy" id="33097"/>
    <lineage>
        <taxon>Eukaryota</taxon>
        <taxon>Viridiplantae</taxon>
        <taxon>Chlorophyta</taxon>
        <taxon>core chlorophytes</taxon>
        <taxon>Chlorophyceae</taxon>
        <taxon>CS clade</taxon>
        <taxon>Chlamydomonadales</taxon>
        <taxon>Volvocaceae</taxon>
        <taxon>Gonium</taxon>
    </lineage>
</organism>
<evidence type="ECO:0000259" key="2">
    <source>
        <dbReference type="Pfam" id="PF05050"/>
    </source>
</evidence>
<dbReference type="AlphaFoldDB" id="A0A150GUW6"/>
<dbReference type="PANTHER" id="PTHR34203:SF13">
    <property type="entry name" value="EXPRESSED PROTEIN"/>
    <property type="match status" value="1"/>
</dbReference>
<dbReference type="SUPFAM" id="SSF53335">
    <property type="entry name" value="S-adenosyl-L-methionine-dependent methyltransferases"/>
    <property type="match status" value="1"/>
</dbReference>
<gene>
    <name evidence="3" type="ORF">GPECTOR_7g1011</name>
</gene>
<dbReference type="InterPro" id="IPR006342">
    <property type="entry name" value="FkbM_mtfrase"/>
</dbReference>
<dbReference type="PANTHER" id="PTHR34203">
    <property type="entry name" value="METHYLTRANSFERASE, FKBM FAMILY PROTEIN"/>
    <property type="match status" value="1"/>
</dbReference>
<dbReference type="InterPro" id="IPR029063">
    <property type="entry name" value="SAM-dependent_MTases_sf"/>
</dbReference>
<feature type="region of interest" description="Disordered" evidence="1">
    <location>
        <begin position="8"/>
        <end position="41"/>
    </location>
</feature>
<name>A0A150GUW6_GONPE</name>
<reference evidence="4" key="1">
    <citation type="journal article" date="2016" name="Nat. Commun.">
        <title>The Gonium pectorale genome demonstrates co-option of cell cycle regulation during the evolution of multicellularity.</title>
        <authorList>
            <person name="Hanschen E.R."/>
            <person name="Marriage T.N."/>
            <person name="Ferris P.J."/>
            <person name="Hamaji T."/>
            <person name="Toyoda A."/>
            <person name="Fujiyama A."/>
            <person name="Neme R."/>
            <person name="Noguchi H."/>
            <person name="Minakuchi Y."/>
            <person name="Suzuki M."/>
            <person name="Kawai-Toyooka H."/>
            <person name="Smith D.R."/>
            <person name="Sparks H."/>
            <person name="Anderson J."/>
            <person name="Bakaric R."/>
            <person name="Luria V."/>
            <person name="Karger A."/>
            <person name="Kirschner M.W."/>
            <person name="Durand P.M."/>
            <person name="Michod R.E."/>
            <person name="Nozaki H."/>
            <person name="Olson B.J."/>
        </authorList>
    </citation>
    <scope>NUCLEOTIDE SEQUENCE [LARGE SCALE GENOMIC DNA]</scope>
    <source>
        <strain evidence="4">NIES-2863</strain>
    </source>
</reference>
<dbReference type="OrthoDB" id="411251at2759"/>
<evidence type="ECO:0000313" key="4">
    <source>
        <dbReference type="Proteomes" id="UP000075714"/>
    </source>
</evidence>
<dbReference type="InterPro" id="IPR052514">
    <property type="entry name" value="SAM-dependent_MTase"/>
</dbReference>